<sequence>MATSSKAPKEVSITIKTTASNIKSPKKISELPPFTILSAPITGGNQQYIPEPKIEEQHRIYASQVLIPISISRKNHALFGPLTDLDIDSSKLREYFPSYDKCKPIGKAKNPRTGITATENPKASETIDLSHQGST</sequence>
<name>A0A9D5GX64_PEA</name>
<feature type="compositionally biased region" description="Polar residues" evidence="1">
    <location>
        <begin position="113"/>
        <end position="135"/>
    </location>
</feature>
<feature type="region of interest" description="Disordered" evidence="1">
    <location>
        <begin position="107"/>
        <end position="135"/>
    </location>
</feature>
<keyword evidence="3" id="KW-1185">Reference proteome</keyword>
<dbReference type="Gramene" id="Psat01G0280100-T1">
    <property type="protein sequence ID" value="KAI5444303.1"/>
    <property type="gene ID" value="KIW84_012801"/>
</dbReference>
<dbReference type="AlphaFoldDB" id="A0A9D5GX64"/>
<protein>
    <submittedName>
        <fullName evidence="2">Uncharacterized protein</fullName>
    </submittedName>
</protein>
<gene>
    <name evidence="2" type="ORF">KIW84_012801</name>
</gene>
<accession>A0A9D5GX64</accession>
<evidence type="ECO:0000313" key="3">
    <source>
        <dbReference type="Proteomes" id="UP001058974"/>
    </source>
</evidence>
<dbReference type="EMBL" id="JAMSHJ010000001">
    <property type="protein sequence ID" value="KAI5444303.1"/>
    <property type="molecule type" value="Genomic_DNA"/>
</dbReference>
<proteinExistence type="predicted"/>
<evidence type="ECO:0000313" key="2">
    <source>
        <dbReference type="EMBL" id="KAI5444303.1"/>
    </source>
</evidence>
<organism evidence="2 3">
    <name type="scientific">Pisum sativum</name>
    <name type="common">Garden pea</name>
    <name type="synonym">Lathyrus oleraceus</name>
    <dbReference type="NCBI Taxonomy" id="3888"/>
    <lineage>
        <taxon>Eukaryota</taxon>
        <taxon>Viridiplantae</taxon>
        <taxon>Streptophyta</taxon>
        <taxon>Embryophyta</taxon>
        <taxon>Tracheophyta</taxon>
        <taxon>Spermatophyta</taxon>
        <taxon>Magnoliopsida</taxon>
        <taxon>eudicotyledons</taxon>
        <taxon>Gunneridae</taxon>
        <taxon>Pentapetalae</taxon>
        <taxon>rosids</taxon>
        <taxon>fabids</taxon>
        <taxon>Fabales</taxon>
        <taxon>Fabaceae</taxon>
        <taxon>Papilionoideae</taxon>
        <taxon>50 kb inversion clade</taxon>
        <taxon>NPAAA clade</taxon>
        <taxon>Hologalegina</taxon>
        <taxon>IRL clade</taxon>
        <taxon>Fabeae</taxon>
        <taxon>Lathyrus</taxon>
    </lineage>
</organism>
<dbReference type="Proteomes" id="UP001058974">
    <property type="component" value="Chromosome 1"/>
</dbReference>
<reference evidence="2 3" key="1">
    <citation type="journal article" date="2022" name="Nat. Genet.">
        <title>Improved pea reference genome and pan-genome highlight genomic features and evolutionary characteristics.</title>
        <authorList>
            <person name="Yang T."/>
            <person name="Liu R."/>
            <person name="Luo Y."/>
            <person name="Hu S."/>
            <person name="Wang D."/>
            <person name="Wang C."/>
            <person name="Pandey M.K."/>
            <person name="Ge S."/>
            <person name="Xu Q."/>
            <person name="Li N."/>
            <person name="Li G."/>
            <person name="Huang Y."/>
            <person name="Saxena R.K."/>
            <person name="Ji Y."/>
            <person name="Li M."/>
            <person name="Yan X."/>
            <person name="He Y."/>
            <person name="Liu Y."/>
            <person name="Wang X."/>
            <person name="Xiang C."/>
            <person name="Varshney R.K."/>
            <person name="Ding H."/>
            <person name="Gao S."/>
            <person name="Zong X."/>
        </authorList>
    </citation>
    <scope>NUCLEOTIDE SEQUENCE [LARGE SCALE GENOMIC DNA]</scope>
    <source>
        <strain evidence="2 3">cv. Zhongwan 6</strain>
    </source>
</reference>
<evidence type="ECO:0000256" key="1">
    <source>
        <dbReference type="SAM" id="MobiDB-lite"/>
    </source>
</evidence>
<comment type="caution">
    <text evidence="2">The sequence shown here is derived from an EMBL/GenBank/DDBJ whole genome shotgun (WGS) entry which is preliminary data.</text>
</comment>